<protein>
    <recommendedName>
        <fullName evidence="3">Lipoprotein</fullName>
    </recommendedName>
</protein>
<proteinExistence type="predicted"/>
<dbReference type="Proteomes" id="UP000011682">
    <property type="component" value="Unassembled WGS sequence"/>
</dbReference>
<dbReference type="OrthoDB" id="9553629at2"/>
<gene>
    <name evidence="1" type="ORF">D187_000720</name>
</gene>
<dbReference type="PROSITE" id="PS51257">
    <property type="entry name" value="PROKAR_LIPOPROTEIN"/>
    <property type="match status" value="1"/>
</dbReference>
<evidence type="ECO:0000313" key="1">
    <source>
        <dbReference type="EMBL" id="EPX65295.1"/>
    </source>
</evidence>
<dbReference type="RefSeq" id="WP_002628869.1">
    <property type="nucleotide sequence ID" value="NZ_ANAH02000001.1"/>
</dbReference>
<name>S9PM08_CYSF2</name>
<comment type="caution">
    <text evidence="1">The sequence shown here is derived from an EMBL/GenBank/DDBJ whole genome shotgun (WGS) entry which is preliminary data.</text>
</comment>
<sequence>MSNLTLKTLGLMSLTCAALTGCGEGMPEAVTTSTATAEQELAWPFPFPTPEELEQRARYLNYLSQAGFTNPSELRTTKEIVACDTYVSQGAGTFNSGVTRDCVYQATEYGWGIESVRLEVLQNRNGRGSYTYNTLAEGGQFNFNVQEIGDKWNVALELAAKAADIEVQKKLQIDYQRHMERTLALSANKNTVHLQVTANGGLFEKSEIHVKVYATLVRLQ</sequence>
<accession>S9PM08</accession>
<evidence type="ECO:0000313" key="2">
    <source>
        <dbReference type="Proteomes" id="UP000011682"/>
    </source>
</evidence>
<dbReference type="AlphaFoldDB" id="S9PM08"/>
<organism evidence="1 2">
    <name type="scientific">Cystobacter fuscus (strain ATCC 25194 / DSM 2262 / NBRC 100088 / M29)</name>
    <dbReference type="NCBI Taxonomy" id="1242864"/>
    <lineage>
        <taxon>Bacteria</taxon>
        <taxon>Pseudomonadati</taxon>
        <taxon>Myxococcota</taxon>
        <taxon>Myxococcia</taxon>
        <taxon>Myxococcales</taxon>
        <taxon>Cystobacterineae</taxon>
        <taxon>Archangiaceae</taxon>
        <taxon>Cystobacter</taxon>
    </lineage>
</organism>
<reference evidence="1" key="1">
    <citation type="submission" date="2013-05" db="EMBL/GenBank/DDBJ databases">
        <title>Genome assembly of Cystobacter fuscus DSM 2262.</title>
        <authorList>
            <person name="Sharma G."/>
            <person name="Khatri I."/>
            <person name="Kaur C."/>
            <person name="Mayilraj S."/>
            <person name="Subramanian S."/>
        </authorList>
    </citation>
    <scope>NUCLEOTIDE SEQUENCE [LARGE SCALE GENOMIC DNA]</scope>
    <source>
        <strain evidence="1">DSM 2262</strain>
    </source>
</reference>
<keyword evidence="2" id="KW-1185">Reference proteome</keyword>
<dbReference type="EMBL" id="ANAH02000001">
    <property type="protein sequence ID" value="EPX65295.1"/>
    <property type="molecule type" value="Genomic_DNA"/>
</dbReference>
<evidence type="ECO:0008006" key="3">
    <source>
        <dbReference type="Google" id="ProtNLM"/>
    </source>
</evidence>